<feature type="compositionally biased region" description="Low complexity" evidence="1">
    <location>
        <begin position="106"/>
        <end position="116"/>
    </location>
</feature>
<dbReference type="AlphaFoldDB" id="A0A7S3WR73"/>
<organism evidence="2">
    <name type="scientific">Emiliania huxleyi</name>
    <name type="common">Coccolithophore</name>
    <name type="synonym">Pontosphaera huxleyi</name>
    <dbReference type="NCBI Taxonomy" id="2903"/>
    <lineage>
        <taxon>Eukaryota</taxon>
        <taxon>Haptista</taxon>
        <taxon>Haptophyta</taxon>
        <taxon>Prymnesiophyceae</taxon>
        <taxon>Isochrysidales</taxon>
        <taxon>Noelaerhabdaceae</taxon>
        <taxon>Emiliania</taxon>
    </lineage>
</organism>
<feature type="compositionally biased region" description="Low complexity" evidence="1">
    <location>
        <begin position="79"/>
        <end position="95"/>
    </location>
</feature>
<feature type="compositionally biased region" description="Pro residues" evidence="1">
    <location>
        <begin position="96"/>
        <end position="105"/>
    </location>
</feature>
<feature type="region of interest" description="Disordered" evidence="1">
    <location>
        <begin position="36"/>
        <end position="63"/>
    </location>
</feature>
<reference evidence="2" key="1">
    <citation type="submission" date="2021-01" db="EMBL/GenBank/DDBJ databases">
        <authorList>
            <person name="Corre E."/>
            <person name="Pelletier E."/>
            <person name="Niang G."/>
            <person name="Scheremetjew M."/>
            <person name="Finn R."/>
            <person name="Kale V."/>
            <person name="Holt S."/>
            <person name="Cochrane G."/>
            <person name="Meng A."/>
            <person name="Brown T."/>
            <person name="Cohen L."/>
        </authorList>
    </citation>
    <scope>NUCLEOTIDE SEQUENCE</scope>
    <source>
        <strain evidence="2">379</strain>
    </source>
</reference>
<protein>
    <submittedName>
        <fullName evidence="2">Uncharacterized protein</fullName>
    </submittedName>
</protein>
<evidence type="ECO:0000256" key="1">
    <source>
        <dbReference type="SAM" id="MobiDB-lite"/>
    </source>
</evidence>
<evidence type="ECO:0000313" key="2">
    <source>
        <dbReference type="EMBL" id="CAE0572522.1"/>
    </source>
</evidence>
<dbReference type="InterPro" id="IPR013785">
    <property type="entry name" value="Aldolase_TIM"/>
</dbReference>
<feature type="region of interest" description="Disordered" evidence="1">
    <location>
        <begin position="79"/>
        <end position="123"/>
    </location>
</feature>
<proteinExistence type="predicted"/>
<dbReference type="EMBL" id="HBIR01040288">
    <property type="protein sequence ID" value="CAE0572522.1"/>
    <property type="molecule type" value="Transcribed_RNA"/>
</dbReference>
<name>A0A7S3WR73_EMIHU</name>
<feature type="compositionally biased region" description="Basic and acidic residues" evidence="1">
    <location>
        <begin position="41"/>
        <end position="54"/>
    </location>
</feature>
<accession>A0A7S3WR73</accession>
<sequence length="172" mass="16856">MATLRGAGVLTMVRRTMGDDIAGACGQLVRQQERFFASRRRAGEEGDASGKGEGGRAGSFSPGDMEDLYVAANSARTARATAAAAPPAPTRIASPAPAPLSPPPLSSFSAPSRPAGGCDGEGCDGEVPPVAAAATDGATLSIRRVALAAATAAAALAALWAAAPPLGADGEG</sequence>
<gene>
    <name evidence="2" type="ORF">EHUX00137_LOCUS31424</name>
</gene>
<dbReference type="Gene3D" id="3.20.20.70">
    <property type="entry name" value="Aldolase class I"/>
    <property type="match status" value="1"/>
</dbReference>